<dbReference type="AlphaFoldDB" id="A0A0F9GVM3"/>
<dbReference type="SMART" id="SM00507">
    <property type="entry name" value="HNHc"/>
    <property type="match status" value="1"/>
</dbReference>
<organism evidence="2">
    <name type="scientific">marine sediment metagenome</name>
    <dbReference type="NCBI Taxonomy" id="412755"/>
    <lineage>
        <taxon>unclassified sequences</taxon>
        <taxon>metagenomes</taxon>
        <taxon>ecological metagenomes</taxon>
    </lineage>
</organism>
<dbReference type="CDD" id="cd00085">
    <property type="entry name" value="HNHc"/>
    <property type="match status" value="1"/>
</dbReference>
<protein>
    <recommendedName>
        <fullName evidence="1">HNH nuclease domain-containing protein</fullName>
    </recommendedName>
</protein>
<accession>A0A0F9GVM3</accession>
<reference evidence="2" key="1">
    <citation type="journal article" date="2015" name="Nature">
        <title>Complex archaea that bridge the gap between prokaryotes and eukaryotes.</title>
        <authorList>
            <person name="Spang A."/>
            <person name="Saw J.H."/>
            <person name="Jorgensen S.L."/>
            <person name="Zaremba-Niedzwiedzka K."/>
            <person name="Martijn J."/>
            <person name="Lind A.E."/>
            <person name="van Eijk R."/>
            <person name="Schleper C."/>
            <person name="Guy L."/>
            <person name="Ettema T.J."/>
        </authorList>
    </citation>
    <scope>NUCLEOTIDE SEQUENCE</scope>
</reference>
<gene>
    <name evidence="2" type="ORF">LCGC14_2137560</name>
</gene>
<dbReference type="GO" id="GO:0003677">
    <property type="term" value="F:DNA binding"/>
    <property type="evidence" value="ECO:0007669"/>
    <property type="project" value="InterPro"/>
</dbReference>
<evidence type="ECO:0000259" key="1">
    <source>
        <dbReference type="SMART" id="SM00507"/>
    </source>
</evidence>
<dbReference type="EMBL" id="LAZR01026955">
    <property type="protein sequence ID" value="KKL67177.1"/>
    <property type="molecule type" value="Genomic_DNA"/>
</dbReference>
<dbReference type="SUPFAM" id="SSF64496">
    <property type="entry name" value="DNA-binding domain of intron-encoded endonucleases"/>
    <property type="match status" value="1"/>
</dbReference>
<sequence>MKLCWDILNDIYIARNGDFRKGNMYYLYRDACKNCREPFLTLKQNPGEFCSRSCAQSNHNLGRKRSSETKQKMSVSHKGKKCNFWKGGVTELNIPLFDTYAHQISYAEEVRKSPENDDWLQVKCTKCGKWFMPTMKAVNCRISSLNGGYGECRFYCSDICKENCDVFKCKLYPRNFTVNKYYTGYELTIWRAEILKRADNICEYCGNTAVEAHHIKPKKLEPFFALDPDYGMACCKECHIKYGHVGKCSTGVIASVICKD</sequence>
<dbReference type="Pfam" id="PF07460">
    <property type="entry name" value="NUMOD3"/>
    <property type="match status" value="1"/>
</dbReference>
<comment type="caution">
    <text evidence="2">The sequence shown here is derived from an EMBL/GenBank/DDBJ whole genome shotgun (WGS) entry which is preliminary data.</text>
</comment>
<dbReference type="InterPro" id="IPR003611">
    <property type="entry name" value="NUMOD3"/>
</dbReference>
<dbReference type="InterPro" id="IPR003615">
    <property type="entry name" value="HNH_nuc"/>
</dbReference>
<name>A0A0F9GVM3_9ZZZZ</name>
<proteinExistence type="predicted"/>
<feature type="domain" description="HNH nuclease" evidence="1">
    <location>
        <begin position="189"/>
        <end position="240"/>
    </location>
</feature>
<evidence type="ECO:0000313" key="2">
    <source>
        <dbReference type="EMBL" id="KKL67177.1"/>
    </source>
</evidence>